<dbReference type="InterPro" id="IPR036318">
    <property type="entry name" value="FAD-bd_PCMH-like_sf"/>
</dbReference>
<keyword evidence="8" id="KW-1185">Reference proteome</keyword>
<dbReference type="STRING" id="150374.A0A0M9VRK2"/>
<keyword evidence="2" id="KW-0285">Flavoprotein</keyword>
<feature type="domain" description="FAD-binding PCMH-type" evidence="6">
    <location>
        <begin position="38"/>
        <end position="209"/>
    </location>
</feature>
<evidence type="ECO:0000259" key="6">
    <source>
        <dbReference type="PROSITE" id="PS51387"/>
    </source>
</evidence>
<feature type="chain" id="PRO_5005839230" evidence="5">
    <location>
        <begin position="21"/>
        <end position="482"/>
    </location>
</feature>
<evidence type="ECO:0000313" key="8">
    <source>
        <dbReference type="Proteomes" id="UP000053831"/>
    </source>
</evidence>
<keyword evidence="5" id="KW-0732">Signal</keyword>
<reference evidence="7 8" key="1">
    <citation type="submission" date="2015-07" db="EMBL/GenBank/DDBJ databases">
        <title>The genome of the fungus Escovopsis weberi, a specialized disease agent of ant agriculture.</title>
        <authorList>
            <person name="de Man T.J."/>
            <person name="Stajich J.E."/>
            <person name="Kubicek C.P."/>
            <person name="Chenthamara K."/>
            <person name="Atanasova L."/>
            <person name="Druzhinina I.S."/>
            <person name="Birnbaum S."/>
            <person name="Barribeau S.M."/>
            <person name="Teiling C."/>
            <person name="Suen G."/>
            <person name="Currie C."/>
            <person name="Gerardo N.M."/>
        </authorList>
    </citation>
    <scope>NUCLEOTIDE SEQUENCE [LARGE SCALE GENOMIC DNA]</scope>
</reference>
<accession>A0A0M9VRK2</accession>
<dbReference type="EMBL" id="LGSR01000029">
    <property type="protein sequence ID" value="KOS16713.1"/>
    <property type="molecule type" value="Genomic_DNA"/>
</dbReference>
<dbReference type="InterPro" id="IPR016169">
    <property type="entry name" value="FAD-bd_PCMH_sub2"/>
</dbReference>
<dbReference type="AlphaFoldDB" id="A0A0M9VRK2"/>
<name>A0A0M9VRK2_ESCWE</name>
<dbReference type="InterPro" id="IPR050416">
    <property type="entry name" value="FAD-linked_Oxidoreductase"/>
</dbReference>
<dbReference type="PROSITE" id="PS51387">
    <property type="entry name" value="FAD_PCMH"/>
    <property type="match status" value="1"/>
</dbReference>
<dbReference type="OrthoDB" id="2151789at2759"/>
<comment type="caution">
    <text evidence="7">The sequence shown here is derived from an EMBL/GenBank/DDBJ whole genome shotgun (WGS) entry which is preliminary data.</text>
</comment>
<dbReference type="Gene3D" id="3.40.462.20">
    <property type="match status" value="1"/>
</dbReference>
<keyword evidence="3" id="KW-0274">FAD</keyword>
<dbReference type="GO" id="GO:0016491">
    <property type="term" value="F:oxidoreductase activity"/>
    <property type="evidence" value="ECO:0007669"/>
    <property type="project" value="UniProtKB-KW"/>
</dbReference>
<dbReference type="Pfam" id="PF01565">
    <property type="entry name" value="FAD_binding_4"/>
    <property type="match status" value="1"/>
</dbReference>
<evidence type="ECO:0000256" key="2">
    <source>
        <dbReference type="ARBA" id="ARBA00022630"/>
    </source>
</evidence>
<dbReference type="PANTHER" id="PTHR42973:SF54">
    <property type="entry name" value="FAD-BINDING PCMH-TYPE DOMAIN-CONTAINING PROTEIN"/>
    <property type="match status" value="1"/>
</dbReference>
<dbReference type="InterPro" id="IPR016166">
    <property type="entry name" value="FAD-bd_PCMH"/>
</dbReference>
<evidence type="ECO:0000256" key="5">
    <source>
        <dbReference type="SAM" id="SignalP"/>
    </source>
</evidence>
<proteinExistence type="inferred from homology"/>
<evidence type="ECO:0000256" key="3">
    <source>
        <dbReference type="ARBA" id="ARBA00022827"/>
    </source>
</evidence>
<comment type="similarity">
    <text evidence="1">Belongs to the oxygen-dependent FAD-linked oxidoreductase family.</text>
</comment>
<dbReference type="InterPro" id="IPR016167">
    <property type="entry name" value="FAD-bd_PCMH_sub1"/>
</dbReference>
<evidence type="ECO:0000313" key="7">
    <source>
        <dbReference type="EMBL" id="KOS16713.1"/>
    </source>
</evidence>
<sequence>MKSNSISLVWAGALAAGAFAQQSTPCYEASVGRWSGTSILQPACVFLPMSAEDISAAFKVIVDGQCQFATKSGGHNANKGANSIDGGISIDLKHVNDILLSDDKSVVTVGTGNIWINVYNALEGSGVAAAGALDATPGVGGLSIGGGLSIFSPTRGWIVDTVRNYRIVLPSGDIVNANATSNPDLYKASKGGGSNFGIVTHVDLETGPFTQLWGGLILCSLEGPDADQPTMIEAAGQAVADTAALSVEDSASALNWAVGYFSNNGGRVLVAALANTEDVENAPALEPWLSLPNPVQTQIGHMNLTEFTVMASGFEPAGFREVTGTITIKADQTTLNEILTQGDAIYDALAVKDQVDWIIYNSLMPKAQQAHSATNGGNVLGLTDDDDTIFMWFNTRWTDPSLDDIMADVRDQWIALATSIAEKNGALVPYIYVNSAGPNQDPLCSYGSENVDLMRAVAQKYDEQGVMQKLNPGWFKLADANC</sequence>
<keyword evidence="4" id="KW-0560">Oxidoreductase</keyword>
<dbReference type="InterPro" id="IPR006094">
    <property type="entry name" value="Oxid_FAD_bind_N"/>
</dbReference>
<protein>
    <submittedName>
        <fullName evidence="7">Bifunctional solanapyrone synthase</fullName>
    </submittedName>
</protein>
<dbReference type="GO" id="GO:0071949">
    <property type="term" value="F:FAD binding"/>
    <property type="evidence" value="ECO:0007669"/>
    <property type="project" value="InterPro"/>
</dbReference>
<dbReference type="PANTHER" id="PTHR42973">
    <property type="entry name" value="BINDING OXIDOREDUCTASE, PUTATIVE (AFU_ORTHOLOGUE AFUA_1G17690)-RELATED"/>
    <property type="match status" value="1"/>
</dbReference>
<dbReference type="Gene3D" id="3.30.465.10">
    <property type="match status" value="1"/>
</dbReference>
<gene>
    <name evidence="7" type="ORF">ESCO_004942</name>
</gene>
<organism evidence="7 8">
    <name type="scientific">Escovopsis weberi</name>
    <dbReference type="NCBI Taxonomy" id="150374"/>
    <lineage>
        <taxon>Eukaryota</taxon>
        <taxon>Fungi</taxon>
        <taxon>Dikarya</taxon>
        <taxon>Ascomycota</taxon>
        <taxon>Pezizomycotina</taxon>
        <taxon>Sordariomycetes</taxon>
        <taxon>Hypocreomycetidae</taxon>
        <taxon>Hypocreales</taxon>
        <taxon>Hypocreaceae</taxon>
        <taxon>Escovopsis</taxon>
    </lineage>
</organism>
<dbReference type="Gene3D" id="3.30.43.10">
    <property type="entry name" value="Uridine Diphospho-n-acetylenolpyruvylglucosamine Reductase, domain 2"/>
    <property type="match status" value="1"/>
</dbReference>
<dbReference type="Proteomes" id="UP000053831">
    <property type="component" value="Unassembled WGS sequence"/>
</dbReference>
<dbReference type="SUPFAM" id="SSF56176">
    <property type="entry name" value="FAD-binding/transporter-associated domain-like"/>
    <property type="match status" value="1"/>
</dbReference>
<evidence type="ECO:0000256" key="4">
    <source>
        <dbReference type="ARBA" id="ARBA00023002"/>
    </source>
</evidence>
<evidence type="ECO:0000256" key="1">
    <source>
        <dbReference type="ARBA" id="ARBA00005466"/>
    </source>
</evidence>
<feature type="signal peptide" evidence="5">
    <location>
        <begin position="1"/>
        <end position="20"/>
    </location>
</feature>